<dbReference type="EMBL" id="UGGQ01000006">
    <property type="protein sequence ID" value="STO15693.1"/>
    <property type="molecule type" value="Genomic_DNA"/>
</dbReference>
<dbReference type="SUPFAM" id="SSF53383">
    <property type="entry name" value="PLP-dependent transferases"/>
    <property type="match status" value="1"/>
</dbReference>
<reference evidence="5 6" key="1">
    <citation type="submission" date="2018-06" db="EMBL/GenBank/DDBJ databases">
        <authorList>
            <consortium name="Pathogen Informatics"/>
            <person name="Doyle S."/>
        </authorList>
    </citation>
    <scope>NUCLEOTIDE SEQUENCE [LARGE SCALE GENOMIC DNA]</scope>
    <source>
        <strain evidence="5 6">NCTC11819</strain>
    </source>
</reference>
<protein>
    <submittedName>
        <fullName evidence="5">Putrescine aminotransferase</fullName>
        <ecNumber evidence="5">2.6.1.82</ecNumber>
    </submittedName>
</protein>
<gene>
    <name evidence="5" type="primary">patA</name>
    <name evidence="5" type="ORF">NCTC11819_00235</name>
</gene>
<dbReference type="InterPro" id="IPR015422">
    <property type="entry name" value="PyrdxlP-dep_Trfase_small"/>
</dbReference>
<dbReference type="InterPro" id="IPR005814">
    <property type="entry name" value="Aminotrans_3"/>
</dbReference>
<dbReference type="PANTHER" id="PTHR42684">
    <property type="entry name" value="ADENOSYLMETHIONINE-8-AMINO-7-OXONONANOATE AMINOTRANSFERASE"/>
    <property type="match status" value="1"/>
</dbReference>
<organism evidence="5 6">
    <name type="scientific">Mobiluncus mulieris</name>
    <dbReference type="NCBI Taxonomy" id="2052"/>
    <lineage>
        <taxon>Bacteria</taxon>
        <taxon>Bacillati</taxon>
        <taxon>Actinomycetota</taxon>
        <taxon>Actinomycetes</taxon>
        <taxon>Actinomycetales</taxon>
        <taxon>Actinomycetaceae</taxon>
        <taxon>Mobiluncus</taxon>
    </lineage>
</organism>
<keyword evidence="3 4" id="KW-0663">Pyridoxal phosphate</keyword>
<dbReference type="GO" id="GO:0033094">
    <property type="term" value="F:putrescine--2-oxoglutarate transaminase activity"/>
    <property type="evidence" value="ECO:0007669"/>
    <property type="project" value="UniProtKB-EC"/>
</dbReference>
<dbReference type="GO" id="GO:0030170">
    <property type="term" value="F:pyridoxal phosphate binding"/>
    <property type="evidence" value="ECO:0007669"/>
    <property type="project" value="InterPro"/>
</dbReference>
<dbReference type="Gene3D" id="3.40.640.10">
    <property type="entry name" value="Type I PLP-dependent aspartate aminotransferase-like (Major domain)"/>
    <property type="match status" value="1"/>
</dbReference>
<dbReference type="GO" id="GO:0004015">
    <property type="term" value="F:adenosylmethionine-8-amino-7-oxononanoate transaminase activity"/>
    <property type="evidence" value="ECO:0007669"/>
    <property type="project" value="TreeGrafter"/>
</dbReference>
<comment type="caution">
    <text evidence="5">The sequence shown here is derived from an EMBL/GenBank/DDBJ whole genome shotgun (WGS) entry which is preliminary data.</text>
</comment>
<dbReference type="InterPro" id="IPR015424">
    <property type="entry name" value="PyrdxlP-dep_Trfase"/>
</dbReference>
<dbReference type="GO" id="GO:0009102">
    <property type="term" value="P:biotin biosynthetic process"/>
    <property type="evidence" value="ECO:0007669"/>
    <property type="project" value="TreeGrafter"/>
</dbReference>
<dbReference type="EC" id="2.6.1.82" evidence="5"/>
<dbReference type="PANTHER" id="PTHR42684:SF3">
    <property type="entry name" value="ADENOSYLMETHIONINE-8-AMINO-7-OXONONANOATE AMINOTRANSFERASE"/>
    <property type="match status" value="1"/>
</dbReference>
<evidence type="ECO:0000256" key="3">
    <source>
        <dbReference type="ARBA" id="ARBA00022898"/>
    </source>
</evidence>
<sequence length="411" mass="44861">MLWEFLVPPSQMGQAARTVVEARDYQLTFADGTKAIDLTSGLWNVNFGYGNPFVAERIEKVIRECHYATLFRSSHPAAHEVAERLLAHLDMSEAALVFSTSGSALNDVMVKLALQWNSLLGRHARTVVSIQGSYHGMTLNSMKLSGENLGQAVYGAHSANFVHLPLDDVEAWKQFFQTRGNTVALVVLEPVLGSGAIPLSNDVLNVIFEARKQYGFLIGADEVAMGLYRLGTIAASFDWKESADLLGFSKGLTNGTAASSVLVVSNTVAEVFIQQDSVFMHGETQAGSPVACAAILGVLDFLDSANIQEQYHQLESRVSLDLEHLARKYHLSRRGMGLFQYLGWGDADSFESDALSGSLGADYFRSRGISIQPSLEGIQIIPAITMPISIWDEAVRNLHAAFEELTTRGTK</sequence>
<keyword evidence="2 5" id="KW-0808">Transferase</keyword>
<evidence type="ECO:0000313" key="6">
    <source>
        <dbReference type="Proteomes" id="UP000255284"/>
    </source>
</evidence>
<dbReference type="Gene3D" id="3.90.1150.10">
    <property type="entry name" value="Aspartate Aminotransferase, domain 1"/>
    <property type="match status" value="1"/>
</dbReference>
<dbReference type="GeneID" id="61167497"/>
<evidence type="ECO:0000256" key="4">
    <source>
        <dbReference type="RuleBase" id="RU003560"/>
    </source>
</evidence>
<evidence type="ECO:0000313" key="5">
    <source>
        <dbReference type="EMBL" id="STO15693.1"/>
    </source>
</evidence>
<dbReference type="Pfam" id="PF00202">
    <property type="entry name" value="Aminotran_3"/>
    <property type="match status" value="1"/>
</dbReference>
<name>A0A8G2HU91_9ACTO</name>
<proteinExistence type="inferred from homology"/>
<evidence type="ECO:0000256" key="2">
    <source>
        <dbReference type="ARBA" id="ARBA00022679"/>
    </source>
</evidence>
<evidence type="ECO:0000256" key="1">
    <source>
        <dbReference type="ARBA" id="ARBA00022576"/>
    </source>
</evidence>
<keyword evidence="1 5" id="KW-0032">Aminotransferase</keyword>
<accession>A0A8G2HU91</accession>
<comment type="similarity">
    <text evidence="4">Belongs to the class-III pyridoxal-phosphate-dependent aminotransferase family.</text>
</comment>
<dbReference type="Proteomes" id="UP000255284">
    <property type="component" value="Unassembled WGS sequence"/>
</dbReference>
<dbReference type="RefSeq" id="WP_004017075.1">
    <property type="nucleotide sequence ID" value="NZ_JACHMA010000001.1"/>
</dbReference>
<dbReference type="InterPro" id="IPR015421">
    <property type="entry name" value="PyrdxlP-dep_Trfase_major"/>
</dbReference>
<dbReference type="AlphaFoldDB" id="A0A8G2HU91"/>